<evidence type="ECO:0000313" key="1">
    <source>
        <dbReference type="EMBL" id="QYN80246.1"/>
    </source>
</evidence>
<keyword evidence="2" id="KW-1185">Reference proteome</keyword>
<dbReference type="Proteomes" id="UP000828441">
    <property type="component" value="Segment"/>
</dbReference>
<proteinExistence type="predicted"/>
<dbReference type="KEGG" id="vg:77925624"/>
<name>A0AAE7WFP1_9CAUD</name>
<accession>A0AAE7WFP1</accession>
<sequence length="338" mass="39111">MSVAKELKMNNRIVVREACRVAANHFRHPSNHYKNDFTDSSTVIKNHPDDIGPFIRQMVLSLDINAIKHIGIQEIMNRLPPLSPTFNYLCVYDFYKALRDSKYFAVERALKRISQFGERKEGMKFTRKNARGHYTSACTPTMKAYTQSFCSEFNYNWRMILALGSRLCVGSSRELEFKTGREPLPYLDAKMISGCDNKFTVTIVNHAPEEKTFAQLRAFMNATNPELFHYTFRRFGTSVVFTITVRAPQVKAPDFDEPKDTIKGELSVDTSKANFLKIYKPESVPVEEHFYKEMEKSVNEMTLIVDDYDRQIDELTGKADKIRAQRAKLLHAMQELRK</sequence>
<dbReference type="RefSeq" id="YP_010650052.1">
    <property type="nucleotide sequence ID" value="NC_070776.1"/>
</dbReference>
<dbReference type="EMBL" id="MZ348423">
    <property type="protein sequence ID" value="QYN80246.1"/>
    <property type="molecule type" value="Genomic_DNA"/>
</dbReference>
<evidence type="ECO:0000313" key="2">
    <source>
        <dbReference type="Proteomes" id="UP000828441"/>
    </source>
</evidence>
<protein>
    <submittedName>
        <fullName evidence="1">Uncharacterized protein</fullName>
    </submittedName>
</protein>
<dbReference type="GeneID" id="77925624"/>
<organism evidence="1 2">
    <name type="scientific">Kosakonia phage 305</name>
    <dbReference type="NCBI Taxonomy" id="2863193"/>
    <lineage>
        <taxon>Viruses</taxon>
        <taxon>Duplodnaviria</taxon>
        <taxon>Heunggongvirae</taxon>
        <taxon>Uroviricota</taxon>
        <taxon>Caudoviricetes</taxon>
        <taxon>Pantevenvirales</taxon>
        <taxon>Straboviridae</taxon>
        <taxon>Tevenvirinae</taxon>
        <taxon>Kanagawavirus</taxon>
        <taxon>Kanagawavirus threeohfive</taxon>
    </lineage>
</organism>
<reference evidence="2" key="1">
    <citation type="journal article" date="2021" name="Viruses">
        <title>Novel Viruses That Lyse Plant and Human Strains of Kosakonia cowanii.</title>
        <authorList>
            <person name="Petrzik K."/>
            <person name="Brazdova S."/>
            <person name="Krawczyk K."/>
        </authorList>
    </citation>
    <scope>NUCLEOTIDE SEQUENCE [LARGE SCALE GENOMIC DNA]</scope>
</reference>